<comment type="caution">
    <text evidence="2">The sequence shown here is derived from an EMBL/GenBank/DDBJ whole genome shotgun (WGS) entry which is preliminary data.</text>
</comment>
<keyword evidence="3" id="KW-1185">Reference proteome</keyword>
<reference evidence="2 3" key="1">
    <citation type="submission" date="2019-03" db="EMBL/GenBank/DDBJ databases">
        <title>Genomic Encyclopedia of Type Strains, Phase IV (KMG-IV): sequencing the most valuable type-strain genomes for metagenomic binning, comparative biology and taxonomic classification.</title>
        <authorList>
            <person name="Goeker M."/>
        </authorList>
    </citation>
    <scope>NUCLEOTIDE SEQUENCE [LARGE SCALE GENOMIC DNA]</scope>
    <source>
        <strain evidence="2 3">DSM 21667</strain>
    </source>
</reference>
<dbReference type="AlphaFoldDB" id="A0A4V3DLH9"/>
<protein>
    <submittedName>
        <fullName evidence="2">Uncharacterized protein</fullName>
    </submittedName>
</protein>
<dbReference type="EMBL" id="SNZH01000015">
    <property type="protein sequence ID" value="TDR39631.1"/>
    <property type="molecule type" value="Genomic_DNA"/>
</dbReference>
<accession>A0A4V3DLH9</accession>
<evidence type="ECO:0000313" key="3">
    <source>
        <dbReference type="Proteomes" id="UP000295293"/>
    </source>
</evidence>
<sequence>MTKKLPISRKLRRGIENLGFELYYLPRRSEERSGKYPQLEKVQYVWPGELMRVRDHAECVVALINRQLGDRPTQPPAWKLVRTDDATEEAKNADSARGKSSAAPTGAGSHPLRRRRP</sequence>
<feature type="region of interest" description="Disordered" evidence="1">
    <location>
        <begin position="69"/>
        <end position="117"/>
    </location>
</feature>
<gene>
    <name evidence="2" type="ORF">DFR29_11519</name>
</gene>
<evidence type="ECO:0000313" key="2">
    <source>
        <dbReference type="EMBL" id="TDR39631.1"/>
    </source>
</evidence>
<dbReference type="RefSeq" id="WP_166654248.1">
    <property type="nucleotide sequence ID" value="NZ_SNZH01000015.1"/>
</dbReference>
<feature type="compositionally biased region" description="Basic and acidic residues" evidence="1">
    <location>
        <begin position="81"/>
        <end position="97"/>
    </location>
</feature>
<name>A0A4V3DLH9_9GAMM</name>
<evidence type="ECO:0000256" key="1">
    <source>
        <dbReference type="SAM" id="MobiDB-lite"/>
    </source>
</evidence>
<organism evidence="2 3">
    <name type="scientific">Tahibacter aquaticus</name>
    <dbReference type="NCBI Taxonomy" id="520092"/>
    <lineage>
        <taxon>Bacteria</taxon>
        <taxon>Pseudomonadati</taxon>
        <taxon>Pseudomonadota</taxon>
        <taxon>Gammaproteobacteria</taxon>
        <taxon>Lysobacterales</taxon>
        <taxon>Rhodanobacteraceae</taxon>
        <taxon>Tahibacter</taxon>
    </lineage>
</organism>
<proteinExistence type="predicted"/>
<dbReference type="Proteomes" id="UP000295293">
    <property type="component" value="Unassembled WGS sequence"/>
</dbReference>